<keyword evidence="5" id="KW-0808">Transferase</keyword>
<keyword evidence="13" id="KW-1185">Reference proteome</keyword>
<evidence type="ECO:0000256" key="6">
    <source>
        <dbReference type="ARBA" id="ARBA00022723"/>
    </source>
</evidence>
<comment type="catalytic activity">
    <reaction evidence="10">
        <text>L-threonyl-[protein] + FAD = FMN-L-threonyl-[protein] + AMP + H(+)</text>
        <dbReference type="Rhea" id="RHEA:36847"/>
        <dbReference type="Rhea" id="RHEA-COMP:11060"/>
        <dbReference type="Rhea" id="RHEA-COMP:11061"/>
        <dbReference type="ChEBI" id="CHEBI:15378"/>
        <dbReference type="ChEBI" id="CHEBI:30013"/>
        <dbReference type="ChEBI" id="CHEBI:57692"/>
        <dbReference type="ChEBI" id="CHEBI:74257"/>
        <dbReference type="ChEBI" id="CHEBI:456215"/>
        <dbReference type="EC" id="2.7.1.180"/>
    </reaction>
</comment>
<evidence type="ECO:0000256" key="3">
    <source>
        <dbReference type="ARBA" id="ARBA00016337"/>
    </source>
</evidence>
<sequence length="340" mass="36634">MTRNDVEVQGAGTGHDKPMLVHVLNVMNIPFTIMVKPWGAVPGDHHRDQTAIASATDAAVSQIDAFLRDVDMRFSPFKQESSVSAARRGEWSAMLRDREFREIYAKTALANTITHGAFDAYYQGHYDPTGLVKGWAIETAIARFLRPLLQPSVAPVPHRTTQPSRDTDHRALAEAVAINAGGDIRTAVAQHSDYIWHIGIEDPEDTKALLGSCQIRDGGVATSGFSKRGAHIAHTTEDEVFTQLTVISDSVEDADLWATAGIAGGMHLWSALVKEQGLTAVAVRGNGEVIRYSDGRLLDSNIPGPKVTTAPSNTAQSNTAQSTTAQSATAQIRETRGPSC</sequence>
<name>A0A087CLQ4_9BIFI</name>
<dbReference type="EMBL" id="JGZI01000002">
    <property type="protein sequence ID" value="KFI84204.1"/>
    <property type="molecule type" value="Genomic_DNA"/>
</dbReference>
<dbReference type="EC" id="2.7.1.180" evidence="2"/>
<dbReference type="STRING" id="218140.BPSY_0082"/>
<protein>
    <recommendedName>
        <fullName evidence="3">FAD:protein FMN transferase</fullName>
        <ecNumber evidence="2">2.7.1.180</ecNumber>
    </recommendedName>
    <alternativeName>
        <fullName evidence="9">Flavin transferase</fullName>
    </alternativeName>
</protein>
<gene>
    <name evidence="12" type="ORF">BPSY_0082</name>
</gene>
<feature type="region of interest" description="Disordered" evidence="11">
    <location>
        <begin position="300"/>
        <end position="340"/>
    </location>
</feature>
<dbReference type="InterPro" id="IPR003374">
    <property type="entry name" value="ApbE-like_sf"/>
</dbReference>
<dbReference type="SUPFAM" id="SSF143631">
    <property type="entry name" value="ApbE-like"/>
    <property type="match status" value="1"/>
</dbReference>
<evidence type="ECO:0000256" key="11">
    <source>
        <dbReference type="SAM" id="MobiDB-lite"/>
    </source>
</evidence>
<dbReference type="Gene3D" id="3.10.520.10">
    <property type="entry name" value="ApbE-like domains"/>
    <property type="match status" value="2"/>
</dbReference>
<accession>A0A087CLQ4</accession>
<dbReference type="AlphaFoldDB" id="A0A087CLQ4"/>
<keyword evidence="6" id="KW-0479">Metal-binding</keyword>
<evidence type="ECO:0000256" key="5">
    <source>
        <dbReference type="ARBA" id="ARBA00022679"/>
    </source>
</evidence>
<reference evidence="12 13" key="1">
    <citation type="submission" date="2014-03" db="EMBL/GenBank/DDBJ databases">
        <title>Genomics of Bifidobacteria.</title>
        <authorList>
            <person name="Ventura M."/>
            <person name="Milani C."/>
            <person name="Lugli G.A."/>
        </authorList>
    </citation>
    <scope>NUCLEOTIDE SEQUENCE [LARGE SCALE GENOMIC DNA]</scope>
    <source>
        <strain evidence="12 13">LMG 21775</strain>
    </source>
</reference>
<evidence type="ECO:0000256" key="2">
    <source>
        <dbReference type="ARBA" id="ARBA00011955"/>
    </source>
</evidence>
<dbReference type="eggNOG" id="COG1477">
    <property type="taxonomic scope" value="Bacteria"/>
</dbReference>
<evidence type="ECO:0000256" key="4">
    <source>
        <dbReference type="ARBA" id="ARBA00022630"/>
    </source>
</evidence>
<comment type="caution">
    <text evidence="12">The sequence shown here is derived from an EMBL/GenBank/DDBJ whole genome shotgun (WGS) entry which is preliminary data.</text>
</comment>
<dbReference type="Pfam" id="PF02424">
    <property type="entry name" value="ApbE"/>
    <property type="match status" value="1"/>
</dbReference>
<evidence type="ECO:0000256" key="8">
    <source>
        <dbReference type="ARBA" id="ARBA00022842"/>
    </source>
</evidence>
<dbReference type="PANTHER" id="PTHR30040:SF2">
    <property type="entry name" value="FAD:PROTEIN FMN TRANSFERASE"/>
    <property type="match status" value="1"/>
</dbReference>
<dbReference type="Proteomes" id="UP000029050">
    <property type="component" value="Unassembled WGS sequence"/>
</dbReference>
<evidence type="ECO:0000313" key="13">
    <source>
        <dbReference type="Proteomes" id="UP000029050"/>
    </source>
</evidence>
<organism evidence="12 13">
    <name type="scientific">Bifidobacterium psychraerophilum</name>
    <dbReference type="NCBI Taxonomy" id="218140"/>
    <lineage>
        <taxon>Bacteria</taxon>
        <taxon>Bacillati</taxon>
        <taxon>Actinomycetota</taxon>
        <taxon>Actinomycetes</taxon>
        <taxon>Bifidobacteriales</taxon>
        <taxon>Bifidobacteriaceae</taxon>
        <taxon>Bifidobacterium</taxon>
    </lineage>
</organism>
<keyword evidence="8" id="KW-0460">Magnesium</keyword>
<keyword evidence="4" id="KW-0285">Flavoprotein</keyword>
<evidence type="ECO:0000256" key="10">
    <source>
        <dbReference type="ARBA" id="ARBA00048540"/>
    </source>
</evidence>
<evidence type="ECO:0000256" key="1">
    <source>
        <dbReference type="ARBA" id="ARBA00001946"/>
    </source>
</evidence>
<comment type="cofactor">
    <cofactor evidence="1">
        <name>Mg(2+)</name>
        <dbReference type="ChEBI" id="CHEBI:18420"/>
    </cofactor>
</comment>
<evidence type="ECO:0000313" key="12">
    <source>
        <dbReference type="EMBL" id="KFI84204.1"/>
    </source>
</evidence>
<proteinExistence type="predicted"/>
<dbReference type="GO" id="GO:0046872">
    <property type="term" value="F:metal ion binding"/>
    <property type="evidence" value="ECO:0007669"/>
    <property type="project" value="UniProtKB-KW"/>
</dbReference>
<dbReference type="InterPro" id="IPR024932">
    <property type="entry name" value="ApbE"/>
</dbReference>
<dbReference type="GO" id="GO:0016740">
    <property type="term" value="F:transferase activity"/>
    <property type="evidence" value="ECO:0007669"/>
    <property type="project" value="UniProtKB-KW"/>
</dbReference>
<evidence type="ECO:0000256" key="7">
    <source>
        <dbReference type="ARBA" id="ARBA00022827"/>
    </source>
</evidence>
<dbReference type="PANTHER" id="PTHR30040">
    <property type="entry name" value="THIAMINE BIOSYNTHESIS LIPOPROTEIN APBE"/>
    <property type="match status" value="1"/>
</dbReference>
<evidence type="ECO:0000256" key="9">
    <source>
        <dbReference type="ARBA" id="ARBA00031306"/>
    </source>
</evidence>
<feature type="compositionally biased region" description="Low complexity" evidence="11">
    <location>
        <begin position="312"/>
        <end position="331"/>
    </location>
</feature>
<keyword evidence="7" id="KW-0274">FAD</keyword>